<proteinExistence type="inferred from homology"/>
<dbReference type="InterPro" id="IPR029058">
    <property type="entry name" value="AB_hydrolase_fold"/>
</dbReference>
<comment type="caution">
    <text evidence="4">The sequence shown here is derived from an EMBL/GenBank/DDBJ whole genome shotgun (WGS) entry which is preliminary data.</text>
</comment>
<evidence type="ECO:0000313" key="4">
    <source>
        <dbReference type="EMBL" id="CAH2237140.1"/>
    </source>
</evidence>
<dbReference type="PROSITE" id="PS01173">
    <property type="entry name" value="LIPASE_GDXG_HIS"/>
    <property type="match status" value="1"/>
</dbReference>
<evidence type="ECO:0000259" key="3">
    <source>
        <dbReference type="Pfam" id="PF00135"/>
    </source>
</evidence>
<keyword evidence="2" id="KW-0325">Glycoprotein</keyword>
<dbReference type="EMBL" id="CAKXAJ010025253">
    <property type="protein sequence ID" value="CAH2237140.1"/>
    <property type="molecule type" value="Genomic_DNA"/>
</dbReference>
<keyword evidence="5" id="KW-1185">Reference proteome</keyword>
<accession>A0A8S4RIN9</accession>
<dbReference type="InterPro" id="IPR002168">
    <property type="entry name" value="Lipase_GDXG_HIS_AS"/>
</dbReference>
<dbReference type="InterPro" id="IPR002018">
    <property type="entry name" value="CarbesteraseB"/>
</dbReference>
<dbReference type="AlphaFoldDB" id="A0A8S4RIN9"/>
<dbReference type="PANTHER" id="PTHR11559">
    <property type="entry name" value="CARBOXYLESTERASE"/>
    <property type="match status" value="1"/>
</dbReference>
<protein>
    <submittedName>
        <fullName evidence="4">Jg15737 protein</fullName>
    </submittedName>
</protein>
<comment type="similarity">
    <text evidence="1">Belongs to the 'GDXG' lipolytic enzyme family.</text>
</comment>
<dbReference type="PROSITE" id="PS00941">
    <property type="entry name" value="CARBOXYLESTERASE_B_2"/>
    <property type="match status" value="1"/>
</dbReference>
<reference evidence="4" key="1">
    <citation type="submission" date="2022-03" db="EMBL/GenBank/DDBJ databases">
        <authorList>
            <person name="Lindestad O."/>
        </authorList>
    </citation>
    <scope>NUCLEOTIDE SEQUENCE</scope>
</reference>
<gene>
    <name evidence="4" type="primary">jg15737</name>
    <name evidence="4" type="ORF">PAEG_LOCUS14445</name>
</gene>
<dbReference type="Pfam" id="PF00135">
    <property type="entry name" value="COesterase"/>
    <property type="match status" value="1"/>
</dbReference>
<dbReference type="SUPFAM" id="SSF53474">
    <property type="entry name" value="alpha/beta-Hydrolases"/>
    <property type="match status" value="1"/>
</dbReference>
<dbReference type="Proteomes" id="UP000838756">
    <property type="component" value="Unassembled WGS sequence"/>
</dbReference>
<dbReference type="InterPro" id="IPR019819">
    <property type="entry name" value="Carboxylesterase_B_CS"/>
</dbReference>
<feature type="domain" description="Carboxylesterase type B" evidence="3">
    <location>
        <begin position="31"/>
        <end position="134"/>
    </location>
</feature>
<evidence type="ECO:0000256" key="2">
    <source>
        <dbReference type="ARBA" id="ARBA00023180"/>
    </source>
</evidence>
<organism evidence="4 5">
    <name type="scientific">Pararge aegeria aegeria</name>
    <dbReference type="NCBI Taxonomy" id="348720"/>
    <lineage>
        <taxon>Eukaryota</taxon>
        <taxon>Metazoa</taxon>
        <taxon>Ecdysozoa</taxon>
        <taxon>Arthropoda</taxon>
        <taxon>Hexapoda</taxon>
        <taxon>Insecta</taxon>
        <taxon>Pterygota</taxon>
        <taxon>Neoptera</taxon>
        <taxon>Endopterygota</taxon>
        <taxon>Lepidoptera</taxon>
        <taxon>Glossata</taxon>
        <taxon>Ditrysia</taxon>
        <taxon>Papilionoidea</taxon>
        <taxon>Nymphalidae</taxon>
        <taxon>Satyrinae</taxon>
        <taxon>Satyrini</taxon>
        <taxon>Parargina</taxon>
        <taxon>Pararge</taxon>
    </lineage>
</organism>
<name>A0A8S4RIN9_9NEOP</name>
<dbReference type="InterPro" id="IPR050309">
    <property type="entry name" value="Type-B_Carboxylest/Lipase"/>
</dbReference>
<evidence type="ECO:0000256" key="1">
    <source>
        <dbReference type="ARBA" id="ARBA00010515"/>
    </source>
</evidence>
<sequence>MWSPPIRTGLAWWTTALTPSHCGRRPVPCSWQAPVPVSSWEGTRDATNVSPVCVQRNPYTRQNEIVGQEDCLYLNVYSPYTDDKPVEEKDLLPVMVFIHGGGWMCGDATTEMYGPEHLLDRDVIFVAMNYRLGMEATLINRTLFDIQHRQFY</sequence>
<dbReference type="OrthoDB" id="6923162at2759"/>
<dbReference type="GO" id="GO:0016787">
    <property type="term" value="F:hydrolase activity"/>
    <property type="evidence" value="ECO:0007669"/>
    <property type="project" value="InterPro"/>
</dbReference>
<evidence type="ECO:0000313" key="5">
    <source>
        <dbReference type="Proteomes" id="UP000838756"/>
    </source>
</evidence>
<dbReference type="Gene3D" id="3.40.50.1820">
    <property type="entry name" value="alpha/beta hydrolase"/>
    <property type="match status" value="1"/>
</dbReference>